<gene>
    <name evidence="3" type="ORF">VP01_1065g7</name>
</gene>
<sequence>MTHFCLSSLIIPDFKISACVCQCLMTPKISYTKLMQFSQYYGSNILNLYHILVFFFISLHLSIKPIKRPCIIKCQQEDIMDQQEDIMDQQEDIMDQQEDLQTILIAILIFIILPLSFPPRCKPLVGYHVNPSIYLPLYLHGIFRVEFKPIAASSSNNLKLIHHIFFNVVLLKFTQAYCPDMIGEKFITHPPVVHVHGHILPKPKFNLFFTKCLGALNGIQICQPVKKLQGMKKDMLSKRKKYCKKRTAYEKTVDSMNVAQEKVAQRNTRFDSGTPLFLMCVLIFSFHFSFLLSLTLTNQLTLQEKILKSSVNDFYLSLFPSCIILFQRITHICIISGIFRYYDSHCISPLLSEPLYIIHLFSLLIFPILPRISASCSMLNQMDEFSNQCLNCIGPYNKHKRTVRQTMAELHIADLMLRPSLCQQAPGKRGLYSGRQSNTQFNCMSPAMNGTEVRNNDKGKYFIRVFNFIRVEYCHIRVLEFRRESVRWQERQRPQELAWHWPIRILHWRSEPSQSLDVNVAFLGSEGAGHSEEIPGLAQGGAGKEVEEPMMKITFYQPKYIVYVQAGQNVLDRNNKINHRSIELILINQLREIKRKEKKY</sequence>
<keyword evidence="2" id="KW-1133">Transmembrane helix</keyword>
<accession>A0A0L6VV61</accession>
<keyword evidence="4" id="KW-1185">Reference proteome</keyword>
<feature type="transmembrane region" description="Helical" evidence="2">
    <location>
        <begin position="276"/>
        <end position="297"/>
    </location>
</feature>
<evidence type="ECO:0000256" key="1">
    <source>
        <dbReference type="SAM" id="Coils"/>
    </source>
</evidence>
<feature type="transmembrane region" description="Helical" evidence="2">
    <location>
        <begin position="354"/>
        <end position="372"/>
    </location>
</feature>
<keyword evidence="2" id="KW-0472">Membrane</keyword>
<feature type="transmembrane region" description="Helical" evidence="2">
    <location>
        <begin position="318"/>
        <end position="342"/>
    </location>
</feature>
<dbReference type="AlphaFoldDB" id="A0A0L6VV61"/>
<evidence type="ECO:0000313" key="4">
    <source>
        <dbReference type="Proteomes" id="UP000037035"/>
    </source>
</evidence>
<dbReference type="Proteomes" id="UP000037035">
    <property type="component" value="Unassembled WGS sequence"/>
</dbReference>
<reference evidence="3 4" key="1">
    <citation type="submission" date="2015-08" db="EMBL/GenBank/DDBJ databases">
        <title>Next Generation Sequencing and Analysis of the Genome of Puccinia sorghi L Schw, the Causal Agent of Maize Common Rust.</title>
        <authorList>
            <person name="Rochi L."/>
            <person name="Burguener G."/>
            <person name="Darino M."/>
            <person name="Turjanski A."/>
            <person name="Kreff E."/>
            <person name="Dieguez M.J."/>
            <person name="Sacco F."/>
        </authorList>
    </citation>
    <scope>NUCLEOTIDE SEQUENCE [LARGE SCALE GENOMIC DNA]</scope>
    <source>
        <strain evidence="3 4">RO10H11247</strain>
    </source>
</reference>
<keyword evidence="1" id="KW-0175">Coiled coil</keyword>
<keyword evidence="2" id="KW-0812">Transmembrane</keyword>
<evidence type="ECO:0000256" key="2">
    <source>
        <dbReference type="SAM" id="Phobius"/>
    </source>
</evidence>
<organism evidence="3 4">
    <name type="scientific">Puccinia sorghi</name>
    <dbReference type="NCBI Taxonomy" id="27349"/>
    <lineage>
        <taxon>Eukaryota</taxon>
        <taxon>Fungi</taxon>
        <taxon>Dikarya</taxon>
        <taxon>Basidiomycota</taxon>
        <taxon>Pucciniomycotina</taxon>
        <taxon>Pucciniomycetes</taxon>
        <taxon>Pucciniales</taxon>
        <taxon>Pucciniaceae</taxon>
        <taxon>Puccinia</taxon>
    </lineage>
</organism>
<name>A0A0L6VV61_9BASI</name>
<dbReference type="EMBL" id="LAVV01000732">
    <property type="protein sequence ID" value="KNZ64110.1"/>
    <property type="molecule type" value="Genomic_DNA"/>
</dbReference>
<evidence type="ECO:0000313" key="3">
    <source>
        <dbReference type="EMBL" id="KNZ64110.1"/>
    </source>
</evidence>
<protein>
    <submittedName>
        <fullName evidence="3">Uncharacterized protein</fullName>
    </submittedName>
</protein>
<feature type="coiled-coil region" evidence="1">
    <location>
        <begin position="72"/>
        <end position="100"/>
    </location>
</feature>
<feature type="transmembrane region" description="Helical" evidence="2">
    <location>
        <begin position="100"/>
        <end position="117"/>
    </location>
</feature>
<dbReference type="VEuPathDB" id="FungiDB:VP01_1065g7"/>
<feature type="transmembrane region" description="Helical" evidence="2">
    <location>
        <begin position="45"/>
        <end position="63"/>
    </location>
</feature>
<comment type="caution">
    <text evidence="3">The sequence shown here is derived from an EMBL/GenBank/DDBJ whole genome shotgun (WGS) entry which is preliminary data.</text>
</comment>
<proteinExistence type="predicted"/>